<keyword evidence="2" id="KW-0378">Hydrolase</keyword>
<comment type="caution">
    <text evidence="8">The sequence shown here is derived from an EMBL/GenBank/DDBJ whole genome shotgun (WGS) entry which is preliminary data.</text>
</comment>
<feature type="compositionally biased region" description="Acidic residues" evidence="5">
    <location>
        <begin position="564"/>
        <end position="575"/>
    </location>
</feature>
<dbReference type="Pfam" id="PF13482">
    <property type="entry name" value="RNase_H_2"/>
    <property type="match status" value="1"/>
</dbReference>
<dbReference type="GO" id="GO:0043139">
    <property type="term" value="F:5'-3' DNA helicase activity"/>
    <property type="evidence" value="ECO:0007669"/>
    <property type="project" value="TreeGrafter"/>
</dbReference>
<gene>
    <name evidence="8" type="ORF">J4G33_06135</name>
</gene>
<dbReference type="AlphaFoldDB" id="A0A939LPB8"/>
<dbReference type="CDD" id="cd17934">
    <property type="entry name" value="DEXXQc_Upf1-like"/>
    <property type="match status" value="1"/>
</dbReference>
<dbReference type="InterPro" id="IPR050534">
    <property type="entry name" value="Coronavir_polyprotein_1ab"/>
</dbReference>
<evidence type="ECO:0000259" key="6">
    <source>
        <dbReference type="Pfam" id="PF13087"/>
    </source>
</evidence>
<feature type="region of interest" description="Disordered" evidence="5">
    <location>
        <begin position="555"/>
        <end position="575"/>
    </location>
</feature>
<organism evidence="8 9">
    <name type="scientific">Actinotalea soli</name>
    <dbReference type="NCBI Taxonomy" id="2819234"/>
    <lineage>
        <taxon>Bacteria</taxon>
        <taxon>Bacillati</taxon>
        <taxon>Actinomycetota</taxon>
        <taxon>Actinomycetes</taxon>
        <taxon>Micrococcales</taxon>
        <taxon>Cellulomonadaceae</taxon>
        <taxon>Actinotalea</taxon>
    </lineage>
</organism>
<dbReference type="PANTHER" id="PTHR43788">
    <property type="entry name" value="DNA2/NAM7 HELICASE FAMILY MEMBER"/>
    <property type="match status" value="1"/>
</dbReference>
<dbReference type="GO" id="GO:0005524">
    <property type="term" value="F:ATP binding"/>
    <property type="evidence" value="ECO:0007669"/>
    <property type="project" value="UniProtKB-KW"/>
</dbReference>
<sequence>MFLLDDGTVVHSATDLAAAAACELALLRTFDVRLGLIPPLDLPSDAMLERTAHLGDRHEERVLAEHLDRYGPWDPTTGRGVAVIERPERAVGTTRAGLEAKHAETLQVLRTGADVVFQAGFFDGRFGGWADFLVREDDAEGSGAPGAAGSTASPVYAVHDTKLARHAKVTALLQLAAYADQLIMAGLRPAPQVHLVLGDRTTTSHRLADLLPVLRDRQARLQRMLDEHQAAGTPVAWGDPRYRACGRCEVCAPEVEARRDVLLVAGMRTTQRARLLAAGLTTVEDLATSTGPVEGIGGHALGALRAQARLQAEQDATLPARDAGPAGSSPAAVVHELFAPEVIGALPAPDPGDVILDFEGDPLWTESGGTDWGLEYLIGLVEAPSTPGAAPVFRAFWAHDRAQERQALLDVLAYLARRRAEHPGMHVYHYAPYEKTALLGLAGRHGVGEEAVDDLLRDGVLVDLYATVRASLRTGQRSYSIKKLEPLYMPARTGAVTTAGDSIVEYAEACALRDEGRTAAWEQRLQQIADYNTDDCVSTLLLRDWLLEEAARHGVHPAPRPTTLDEELADGGPAPEEDPLVPALLEAAAGLEPRDRKAVAMVAAALGYHWRERKPFWWGHFDRLTSPPEEWTDPRGTLLVEQASVVEDWHRRTSRQLPRRHLRLVGRLEPGSELRPGAAAFALYEAPLPAGAKTSSTGTRGWTERITVLDVRTEAGPDGPRDVLLVEDALRREEEPHDHLPMALCPGRPPATASIEAALRALGERTLAHLTAADGPTLPGHPALDLLRRVPPRTASPLPRPEDSGYVDAILAALRDLDRSYLAVQGPPGTGKTFAGARVIARLVAEGWRIGVVAQSHAVVENLLRGVADAGVPEHCIGKRPAGADPAPAPWTWLTTPGQFAAFHEQDGGSVLGGTAWDLTNPGRLPTAPLDLLVVDEAGQFSLAGTLAVAESARTLLLLGDPQQLPQVSQGRHPEPVDRSALGWLTDGHDTLPPELGYFLDRTWRMHPALCAAVSRLAYEGRLGSEPRTAQRSLEGIEPGVRTELVPHQGNAIASPEEAQAVVRLTRDLVGRRWQDPVADVDRPLEPSDVIVVAAYNAQVWTVRQALDAAGLGEVRVGTVDRFQGQQAPVVLLTTAASSAEDVPRGMEFLLDRNRINVAISRGQWCAVVVRSPALTDHLPGRPDLLEELGAFLALGHGPPRSGCRTAQVDVGSVHEP</sequence>
<dbReference type="InterPro" id="IPR027417">
    <property type="entry name" value="P-loop_NTPase"/>
</dbReference>
<dbReference type="NCBIfam" id="TIGR03491">
    <property type="entry name" value="TM0106 family RecB-like putative nuclease"/>
    <property type="match status" value="1"/>
</dbReference>
<keyword evidence="1" id="KW-0547">Nucleotide-binding</keyword>
<evidence type="ECO:0000259" key="7">
    <source>
        <dbReference type="Pfam" id="PF13482"/>
    </source>
</evidence>
<accession>A0A939LPB8</accession>
<proteinExistence type="predicted"/>
<dbReference type="Pfam" id="PF13087">
    <property type="entry name" value="AAA_12"/>
    <property type="match status" value="1"/>
</dbReference>
<evidence type="ECO:0000256" key="2">
    <source>
        <dbReference type="ARBA" id="ARBA00022801"/>
    </source>
</evidence>
<evidence type="ECO:0000256" key="3">
    <source>
        <dbReference type="ARBA" id="ARBA00022806"/>
    </source>
</evidence>
<evidence type="ECO:0000313" key="8">
    <source>
        <dbReference type="EMBL" id="MBO1751378.1"/>
    </source>
</evidence>
<dbReference type="InterPro" id="IPR041679">
    <property type="entry name" value="DNA2/NAM7-like_C"/>
</dbReference>
<keyword evidence="3" id="KW-0347">Helicase</keyword>
<feature type="domain" description="YprB ribonuclease H-like" evidence="7">
    <location>
        <begin position="356"/>
        <end position="546"/>
    </location>
</feature>
<keyword evidence="9" id="KW-1185">Reference proteome</keyword>
<dbReference type="EMBL" id="JAGEMK010000002">
    <property type="protein sequence ID" value="MBO1751378.1"/>
    <property type="molecule type" value="Genomic_DNA"/>
</dbReference>
<name>A0A939LPB8_9CELL</name>
<dbReference type="InterPro" id="IPR038720">
    <property type="entry name" value="YprB_RNase_H-like_dom"/>
</dbReference>
<feature type="domain" description="DNA2/NAM7 helicase-like C-terminal" evidence="6">
    <location>
        <begin position="997"/>
        <end position="1170"/>
    </location>
</feature>
<dbReference type="CDD" id="cd18808">
    <property type="entry name" value="SF1_C_Upf1"/>
    <property type="match status" value="1"/>
</dbReference>
<evidence type="ECO:0000313" key="9">
    <source>
        <dbReference type="Proteomes" id="UP000664209"/>
    </source>
</evidence>
<dbReference type="Gene3D" id="3.40.50.300">
    <property type="entry name" value="P-loop containing nucleotide triphosphate hydrolases"/>
    <property type="match status" value="2"/>
</dbReference>
<dbReference type="GO" id="GO:0016787">
    <property type="term" value="F:hydrolase activity"/>
    <property type="evidence" value="ECO:0007669"/>
    <property type="project" value="UniProtKB-KW"/>
</dbReference>
<evidence type="ECO:0000256" key="5">
    <source>
        <dbReference type="SAM" id="MobiDB-lite"/>
    </source>
</evidence>
<dbReference type="Pfam" id="PF13604">
    <property type="entry name" value="AAA_30"/>
    <property type="match status" value="1"/>
</dbReference>
<evidence type="ECO:0000256" key="4">
    <source>
        <dbReference type="ARBA" id="ARBA00022840"/>
    </source>
</evidence>
<reference evidence="8" key="1">
    <citation type="submission" date="2021-03" db="EMBL/GenBank/DDBJ databases">
        <title>Actinotalea soli sp. nov., isolated from soil.</title>
        <authorList>
            <person name="Ping W."/>
            <person name="Zhang J."/>
        </authorList>
    </citation>
    <scope>NUCLEOTIDE SEQUENCE</scope>
    <source>
        <strain evidence="8">BY-33</strain>
    </source>
</reference>
<dbReference type="Proteomes" id="UP000664209">
    <property type="component" value="Unassembled WGS sequence"/>
</dbReference>
<evidence type="ECO:0000256" key="1">
    <source>
        <dbReference type="ARBA" id="ARBA00022741"/>
    </source>
</evidence>
<dbReference type="InterPro" id="IPR047187">
    <property type="entry name" value="SF1_C_Upf1"/>
</dbReference>
<dbReference type="RefSeq" id="WP_208055037.1">
    <property type="nucleotide sequence ID" value="NZ_JAGEMK010000002.1"/>
</dbReference>
<dbReference type="PANTHER" id="PTHR43788:SF8">
    <property type="entry name" value="DNA-BINDING PROTEIN SMUBP-2"/>
    <property type="match status" value="1"/>
</dbReference>
<dbReference type="SUPFAM" id="SSF52540">
    <property type="entry name" value="P-loop containing nucleoside triphosphate hydrolases"/>
    <property type="match status" value="1"/>
</dbReference>
<keyword evidence="4" id="KW-0067">ATP-binding</keyword>
<dbReference type="InterPro" id="IPR019993">
    <property type="entry name" value="RecB_nuclease_TM0106_put"/>
</dbReference>
<protein>
    <submittedName>
        <fullName evidence="8">TM0106 family RecB-like putative nuclease</fullName>
    </submittedName>
</protein>